<feature type="transmembrane region" description="Helical" evidence="9">
    <location>
        <begin position="585"/>
        <end position="609"/>
    </location>
</feature>
<feature type="compositionally biased region" description="Low complexity" evidence="10">
    <location>
        <begin position="115"/>
        <end position="130"/>
    </location>
</feature>
<evidence type="ECO:0000256" key="6">
    <source>
        <dbReference type="ARBA" id="ARBA00022989"/>
    </source>
</evidence>
<evidence type="ECO:0000256" key="3">
    <source>
        <dbReference type="ARBA" id="ARBA00010288"/>
    </source>
</evidence>
<dbReference type="GO" id="GO:0034203">
    <property type="term" value="P:glycolipid translocation"/>
    <property type="evidence" value="ECO:0007669"/>
    <property type="project" value="Ensembl"/>
</dbReference>
<proteinExistence type="inferred from homology"/>
<feature type="transmembrane region" description="Helical" evidence="9">
    <location>
        <begin position="524"/>
        <end position="542"/>
    </location>
</feature>
<evidence type="ECO:0000313" key="12">
    <source>
        <dbReference type="Proteomes" id="UP000694426"/>
    </source>
</evidence>
<reference evidence="11" key="2">
    <citation type="submission" date="2025-09" db="UniProtKB">
        <authorList>
            <consortium name="Ensembl"/>
        </authorList>
    </citation>
    <scope>IDENTIFICATION</scope>
</reference>
<evidence type="ECO:0000256" key="8">
    <source>
        <dbReference type="ARBA" id="ARBA00045912"/>
    </source>
</evidence>
<dbReference type="PANTHER" id="PTHR13117">
    <property type="entry name" value="ENDOPLASMIC RETICULUM MULTISPAN TRANSMEMBRANE PROTEIN-RELATED"/>
    <property type="match status" value="1"/>
</dbReference>
<dbReference type="GO" id="GO:0005789">
    <property type="term" value="C:endoplasmic reticulum membrane"/>
    <property type="evidence" value="ECO:0007669"/>
    <property type="project" value="UniProtKB-SubCell"/>
</dbReference>
<keyword evidence="12" id="KW-1185">Reference proteome</keyword>
<dbReference type="Ensembl" id="ENSABRT00000025328.1">
    <property type="protein sequence ID" value="ENSABRP00000017903.1"/>
    <property type="gene ID" value="ENSABRG00000015476.1"/>
</dbReference>
<dbReference type="GO" id="GO:0006488">
    <property type="term" value="P:dolichol-linked oligosaccharide biosynthetic process"/>
    <property type="evidence" value="ECO:0007669"/>
    <property type="project" value="Ensembl"/>
</dbReference>
<gene>
    <name evidence="11" type="primary">RFT1</name>
</gene>
<sequence length="660" mass="73992">MEFFQKSLQNPICQKTLLTRHLFSALGVCHLSYFSAECQPARLAGTWAGRGGGEGRERRPRPRPAPLLLTGSRRDGAISWRRRPWPRRTCSARPPGWPPPAPCCRCAAAPGSSSSSSSSSSEVPGGSRPSPSQPAGVSFPCQVLFRAVTFGLNAFTLRHLSRELLGVVNVRLTLLYSTVLFLAREAFRRACLSGSTKRNWTKTINLLWLTVPLGVFWSVFLGLVWLHLLEVPDPSVVPHYQAGVVAFGLSAIIELLGEPFWVLAQAHLFVRLKVIAESLSVVSKCVLTVILVILYPQWGLYIFSLAQILYTSVLVMCYVIYFGMFLGSPEATKKSFPVARVKALLPKLVEDETFLNWKEARLTWSFFKQSFLKQILTEGERYVMTFLNVLNFGDQGVYDIVNNLGSLVARFIFLPIEESFYVFFAKVLERGKNVKDQKQDDIAMAANVLELLLKLVLLIGLTITVFGYAFSQLALDIYGGSMLSSGTGPNLLRCYSLYVLFLAINGVTECFTFALMCKEEVDRYNFVMLALSFTFLCISYFLTHWYGSVGFILANCFNMGIRIAHSTHYIYDYFKESTYRPLTGLLPSPVLILVYVISGVITVFSEVFFCCDKGWMARLIHISTGAVCFAATIITMFCTETKLVHFVRSQFLSRYMKKGT</sequence>
<feature type="transmembrane region" description="Helical" evidence="9">
    <location>
        <begin position="615"/>
        <end position="638"/>
    </location>
</feature>
<evidence type="ECO:0000256" key="5">
    <source>
        <dbReference type="ARBA" id="ARBA00022824"/>
    </source>
</evidence>
<protein>
    <recommendedName>
        <fullName evidence="9">Protein RFT1 homolog</fullName>
    </recommendedName>
</protein>
<reference evidence="11" key="1">
    <citation type="submission" date="2025-08" db="UniProtKB">
        <authorList>
            <consortium name="Ensembl"/>
        </authorList>
    </citation>
    <scope>IDENTIFICATION</scope>
</reference>
<comment type="function">
    <text evidence="8 9">Intramembrane glycolipid transporter that operates in the biosynthetic pathway of dolichol-linked oligosaccharides, the glycan precursors employed in protein asparagine (N)-glycosylation. The sequential addition of sugars to dolichol pyrophosphate produces dolichol-linked oligosaccharides containing fourteen sugars, including two GlcNAcs, nine mannoses and three glucoses. Once assembled, the oligosaccharide is transferred from the lipid to nascent proteins by oligosaccharyltransferases. The assembly of dolichol-linked oligosaccharides begins on the cytosolic side of the endoplasmic reticulum membrane and finishes in its lumen. RFT1 could mediate the translocation of the cytosolically oriented intermediate DolPP-GlcNAc2Man5, produced by ALG11, into the ER lumen where dolichol-linked oligosaccharides assembly continues. However, the intramembrane lipid transporter activity could not be confirmed in vitro.</text>
</comment>
<comment type="similarity">
    <text evidence="3 9">Belongs to the RFT1 family.</text>
</comment>
<evidence type="ECO:0000256" key="4">
    <source>
        <dbReference type="ARBA" id="ARBA00022692"/>
    </source>
</evidence>
<feature type="region of interest" description="Disordered" evidence="10">
    <location>
        <begin position="115"/>
        <end position="134"/>
    </location>
</feature>
<feature type="region of interest" description="Disordered" evidence="10">
    <location>
        <begin position="49"/>
        <end position="70"/>
    </location>
</feature>
<feature type="transmembrane region" description="Helical" evidence="9">
    <location>
        <begin position="274"/>
        <end position="295"/>
    </location>
</feature>
<evidence type="ECO:0000256" key="10">
    <source>
        <dbReference type="SAM" id="MobiDB-lite"/>
    </source>
</evidence>
<evidence type="ECO:0000256" key="7">
    <source>
        <dbReference type="ARBA" id="ARBA00023136"/>
    </source>
</evidence>
<comment type="subcellular location">
    <subcellularLocation>
        <location evidence="1 9">Endoplasmic reticulum membrane</location>
        <topology evidence="1 9">Multi-pass membrane protein</topology>
    </subcellularLocation>
</comment>
<evidence type="ECO:0000256" key="2">
    <source>
        <dbReference type="ARBA" id="ARBA00004922"/>
    </source>
</evidence>
<keyword evidence="5" id="KW-0256">Endoplasmic reticulum</keyword>
<feature type="transmembrane region" description="Helical" evidence="9">
    <location>
        <begin position="495"/>
        <end position="517"/>
    </location>
</feature>
<feature type="transmembrane region" description="Helical" evidence="9">
    <location>
        <begin position="240"/>
        <end position="262"/>
    </location>
</feature>
<keyword evidence="6 9" id="KW-1133">Transmembrane helix</keyword>
<dbReference type="Proteomes" id="UP000694426">
    <property type="component" value="Unplaced"/>
</dbReference>
<dbReference type="GeneTree" id="ENSGT00390000011390"/>
<dbReference type="PANTHER" id="PTHR13117:SF5">
    <property type="entry name" value="PROTEIN RFT1 HOMOLOG"/>
    <property type="match status" value="1"/>
</dbReference>
<accession>A0A8B9CF03</accession>
<feature type="transmembrane region" description="Helical" evidence="9">
    <location>
        <begin position="204"/>
        <end position="228"/>
    </location>
</feature>
<name>A0A8B9CF03_9AVES</name>
<feature type="transmembrane region" description="Helical" evidence="9">
    <location>
        <begin position="301"/>
        <end position="326"/>
    </location>
</feature>
<dbReference type="Pfam" id="PF04506">
    <property type="entry name" value="Rft-1"/>
    <property type="match status" value="1"/>
</dbReference>
<keyword evidence="4 9" id="KW-0812">Transmembrane</keyword>
<organism evidence="11 12">
    <name type="scientific">Anser brachyrhynchus</name>
    <name type="common">Pink-footed goose</name>
    <dbReference type="NCBI Taxonomy" id="132585"/>
    <lineage>
        <taxon>Eukaryota</taxon>
        <taxon>Metazoa</taxon>
        <taxon>Chordata</taxon>
        <taxon>Craniata</taxon>
        <taxon>Vertebrata</taxon>
        <taxon>Euteleostomi</taxon>
        <taxon>Archelosauria</taxon>
        <taxon>Archosauria</taxon>
        <taxon>Dinosauria</taxon>
        <taxon>Saurischia</taxon>
        <taxon>Theropoda</taxon>
        <taxon>Coelurosauria</taxon>
        <taxon>Aves</taxon>
        <taxon>Neognathae</taxon>
        <taxon>Galloanserae</taxon>
        <taxon>Anseriformes</taxon>
        <taxon>Anatidae</taxon>
        <taxon>Anserinae</taxon>
        <taxon>Anser</taxon>
    </lineage>
</organism>
<comment type="pathway">
    <text evidence="2">Protein modification; protein glycosylation.</text>
</comment>
<evidence type="ECO:0000256" key="9">
    <source>
        <dbReference type="RuleBase" id="RU365067"/>
    </source>
</evidence>
<keyword evidence="7 9" id="KW-0472">Membrane</keyword>
<dbReference type="AlphaFoldDB" id="A0A8B9CF03"/>
<feature type="transmembrane region" description="Helical" evidence="9">
    <location>
        <begin position="164"/>
        <end position="183"/>
    </location>
</feature>
<evidence type="ECO:0000313" key="11">
    <source>
        <dbReference type="Ensembl" id="ENSABRP00000017903.1"/>
    </source>
</evidence>
<dbReference type="InterPro" id="IPR007594">
    <property type="entry name" value="RFT1"/>
</dbReference>
<evidence type="ECO:0000256" key="1">
    <source>
        <dbReference type="ARBA" id="ARBA00004477"/>
    </source>
</evidence>
<feature type="transmembrane region" description="Helical" evidence="9">
    <location>
        <begin position="451"/>
        <end position="475"/>
    </location>
</feature>